<gene>
    <name evidence="1" type="ORF">O6H91_10G054400</name>
</gene>
<accession>A0ACC2CH52</accession>
<evidence type="ECO:0000313" key="2">
    <source>
        <dbReference type="Proteomes" id="UP001162992"/>
    </source>
</evidence>
<name>A0ACC2CH52_DIPCM</name>
<organism evidence="1 2">
    <name type="scientific">Diphasiastrum complanatum</name>
    <name type="common">Issler's clubmoss</name>
    <name type="synonym">Lycopodium complanatum</name>
    <dbReference type="NCBI Taxonomy" id="34168"/>
    <lineage>
        <taxon>Eukaryota</taxon>
        <taxon>Viridiplantae</taxon>
        <taxon>Streptophyta</taxon>
        <taxon>Embryophyta</taxon>
        <taxon>Tracheophyta</taxon>
        <taxon>Lycopodiopsida</taxon>
        <taxon>Lycopodiales</taxon>
        <taxon>Lycopodiaceae</taxon>
        <taxon>Lycopodioideae</taxon>
        <taxon>Diphasiastrum</taxon>
    </lineage>
</organism>
<evidence type="ECO:0000313" key="1">
    <source>
        <dbReference type="EMBL" id="KAJ7541321.1"/>
    </source>
</evidence>
<proteinExistence type="predicted"/>
<keyword evidence="2" id="KW-1185">Reference proteome</keyword>
<comment type="caution">
    <text evidence="1">The sequence shown here is derived from an EMBL/GenBank/DDBJ whole genome shotgun (WGS) entry which is preliminary data.</text>
</comment>
<dbReference type="EMBL" id="CM055101">
    <property type="protein sequence ID" value="KAJ7541321.1"/>
    <property type="molecule type" value="Genomic_DNA"/>
</dbReference>
<sequence length="259" mass="27780">MVDLLVVTMQDGRTFSGEVVNYDLLTDIAVVKVRSKIPLPTVKVGSSQMLRPGEWVVALGSPLHLQNSVTVGIISCVDRKSSEIGLHGAHTEYIQTDAAINQGNSGGPLLNLDGEVIGINTMKAITADGVSFAIPIDLAIKIVEQLKKHGRVVRPWLGMKMLELTEPIIGQLKERDPAFPDINKGVLVPQVIPGSPAERGGIRPGDVIVQFDGKPISSVNQIVEALGDKTGVGFEVVVKRAHNQQFTIIVVTEEATPSF</sequence>
<protein>
    <submittedName>
        <fullName evidence="1">Uncharacterized protein</fullName>
    </submittedName>
</protein>
<dbReference type="Proteomes" id="UP001162992">
    <property type="component" value="Chromosome 10"/>
</dbReference>
<reference evidence="2" key="1">
    <citation type="journal article" date="2024" name="Proc. Natl. Acad. Sci. U.S.A.">
        <title>Extraordinary preservation of gene collinearity over three hundred million years revealed in homosporous lycophytes.</title>
        <authorList>
            <person name="Li C."/>
            <person name="Wickell D."/>
            <person name="Kuo L.Y."/>
            <person name="Chen X."/>
            <person name="Nie B."/>
            <person name="Liao X."/>
            <person name="Peng D."/>
            <person name="Ji J."/>
            <person name="Jenkins J."/>
            <person name="Williams M."/>
            <person name="Shu S."/>
            <person name="Plott C."/>
            <person name="Barry K."/>
            <person name="Rajasekar S."/>
            <person name="Grimwood J."/>
            <person name="Han X."/>
            <person name="Sun S."/>
            <person name="Hou Z."/>
            <person name="He W."/>
            <person name="Dai G."/>
            <person name="Sun C."/>
            <person name="Schmutz J."/>
            <person name="Leebens-Mack J.H."/>
            <person name="Li F.W."/>
            <person name="Wang L."/>
        </authorList>
    </citation>
    <scope>NUCLEOTIDE SEQUENCE [LARGE SCALE GENOMIC DNA]</scope>
    <source>
        <strain evidence="2">cv. PW_Plant_1</strain>
    </source>
</reference>